<sequence length="96" mass="10889">MAGTILRIQVCDPSVELLLFGVATFPHLLSRLRGKRKAICETWYSRVRWCQARAQSGSAQKVRMQLAARASPLVTLHWEIRMGAMLGKGYYEPRKA</sequence>
<dbReference type="EMBL" id="JAQIZZ010000008">
    <property type="protein sequence ID" value="KAJ5525985.1"/>
    <property type="molecule type" value="Genomic_DNA"/>
</dbReference>
<organism evidence="1 2">
    <name type="scientific">Penicillium frequentans</name>
    <dbReference type="NCBI Taxonomy" id="3151616"/>
    <lineage>
        <taxon>Eukaryota</taxon>
        <taxon>Fungi</taxon>
        <taxon>Dikarya</taxon>
        <taxon>Ascomycota</taxon>
        <taxon>Pezizomycotina</taxon>
        <taxon>Eurotiomycetes</taxon>
        <taxon>Eurotiomycetidae</taxon>
        <taxon>Eurotiales</taxon>
        <taxon>Aspergillaceae</taxon>
        <taxon>Penicillium</taxon>
    </lineage>
</organism>
<comment type="caution">
    <text evidence="1">The sequence shown here is derived from an EMBL/GenBank/DDBJ whole genome shotgun (WGS) entry which is preliminary data.</text>
</comment>
<dbReference type="Proteomes" id="UP001220324">
    <property type="component" value="Unassembled WGS sequence"/>
</dbReference>
<gene>
    <name evidence="1" type="ORF">N7494_012635</name>
</gene>
<keyword evidence="2" id="KW-1185">Reference proteome</keyword>
<accession>A0AAD6CM60</accession>
<dbReference type="AlphaFoldDB" id="A0AAD6CM60"/>
<evidence type="ECO:0000313" key="1">
    <source>
        <dbReference type="EMBL" id="KAJ5525985.1"/>
    </source>
</evidence>
<protein>
    <submittedName>
        <fullName evidence="1">Uncharacterized protein</fullName>
    </submittedName>
</protein>
<evidence type="ECO:0000313" key="2">
    <source>
        <dbReference type="Proteomes" id="UP001220324"/>
    </source>
</evidence>
<proteinExistence type="predicted"/>
<name>A0AAD6CM60_9EURO</name>
<reference evidence="1 2" key="1">
    <citation type="journal article" date="2023" name="IMA Fungus">
        <title>Comparative genomic study of the Penicillium genus elucidates a diverse pangenome and 15 lateral gene transfer events.</title>
        <authorList>
            <person name="Petersen C."/>
            <person name="Sorensen T."/>
            <person name="Nielsen M.R."/>
            <person name="Sondergaard T.E."/>
            <person name="Sorensen J.L."/>
            <person name="Fitzpatrick D.A."/>
            <person name="Frisvad J.C."/>
            <person name="Nielsen K.L."/>
        </authorList>
    </citation>
    <scope>NUCLEOTIDE SEQUENCE [LARGE SCALE GENOMIC DNA]</scope>
    <source>
        <strain evidence="1 2">IBT 35679</strain>
    </source>
</reference>